<dbReference type="InterPro" id="IPR001313">
    <property type="entry name" value="Pumilio_RNA-bd_rpt"/>
</dbReference>
<dbReference type="AlphaFoldDB" id="A0AAD4J2C3"/>
<sequence length="543" mass="61311">MEINHEQNRGGIVDVRDVIQYFGSFKLRKDGNLEASRTNNAAIPTPQAHSPSKKIKNQCDVVEENSDKFQWLSEKPVFDHNNIWAHEFYTTQGQELWQDHGQGRIIDYRDYYCADVWKPESFGWERAGMESFCGYPSTSNYVKTNPIFPEGSSFRPTSLYNSENYQLRELTNNGVYDYAPGSSSISSSIYLRNQRRIESFAELAASIDLSLLQEILEGGDRVEIGMLLITLRGSYFDLMTDKALSSVFIKLVDACRGDQLDSVVAEVLSCTSFFISAAFCKQGASSIIRLIKRLKKSSNALSMTQALSTQFMALMTDETARMVIQNCFIYFPNQHNKVLYEKAIHHCQELATDKVGCRALNELINTIAGEQRSRLLNEIADCSVHLSYDHYGNYVVQNVLTLKNDGVTGGIVSRLRGECVELAKQQGGSHVVEKCIEASDYGIASVVQEIVETPKASLQIAQNQFGNYVIQTALKKTKEHGFSDLHESLVKSLKSHFKELNQTMSGKIVLALLKDDVQVQPKWRKESKERALMLDYSDKKRIL</sequence>
<feature type="repeat" description="Pumilio" evidence="4">
    <location>
        <begin position="378"/>
        <end position="413"/>
    </location>
</feature>
<evidence type="ECO:0000256" key="1">
    <source>
        <dbReference type="ARBA" id="ARBA00022737"/>
    </source>
</evidence>
<protein>
    <recommendedName>
        <fullName evidence="5">PUM-HD domain-containing protein</fullName>
    </recommendedName>
</protein>
<evidence type="ECO:0000313" key="6">
    <source>
        <dbReference type="EMBL" id="KAH6825664.1"/>
    </source>
</evidence>
<dbReference type="PANTHER" id="PTHR12537">
    <property type="entry name" value="RNA BINDING PROTEIN PUMILIO-RELATED"/>
    <property type="match status" value="1"/>
</dbReference>
<dbReference type="InterPro" id="IPR011989">
    <property type="entry name" value="ARM-like"/>
</dbReference>
<accession>A0AAD4J2C3</accession>
<comment type="caution">
    <text evidence="6">The sequence shown here is derived from an EMBL/GenBank/DDBJ whole genome shotgun (WGS) entry which is preliminary data.</text>
</comment>
<dbReference type="Pfam" id="PF00806">
    <property type="entry name" value="PUF"/>
    <property type="match status" value="4"/>
</dbReference>
<name>A0AAD4J2C3_PERFH</name>
<gene>
    <name evidence="6" type="ORF">C2S53_018536</name>
</gene>
<dbReference type="SUPFAM" id="SSF48371">
    <property type="entry name" value="ARM repeat"/>
    <property type="match status" value="1"/>
</dbReference>
<evidence type="ECO:0000259" key="5">
    <source>
        <dbReference type="PROSITE" id="PS50303"/>
    </source>
</evidence>
<dbReference type="SMART" id="SM00025">
    <property type="entry name" value="Pumilio"/>
    <property type="match status" value="6"/>
</dbReference>
<dbReference type="PROSITE" id="PS50303">
    <property type="entry name" value="PUM_HD"/>
    <property type="match status" value="1"/>
</dbReference>
<dbReference type="PROSITE" id="PS50302">
    <property type="entry name" value="PUM"/>
    <property type="match status" value="3"/>
</dbReference>
<dbReference type="Gene3D" id="1.25.10.10">
    <property type="entry name" value="Leucine-rich Repeat Variant"/>
    <property type="match status" value="1"/>
</dbReference>
<evidence type="ECO:0000313" key="7">
    <source>
        <dbReference type="Proteomes" id="UP001190926"/>
    </source>
</evidence>
<keyword evidence="7" id="KW-1185">Reference proteome</keyword>
<feature type="domain" description="PUM-HD" evidence="5">
    <location>
        <begin position="162"/>
        <end position="517"/>
    </location>
</feature>
<dbReference type="GO" id="GO:0005737">
    <property type="term" value="C:cytoplasm"/>
    <property type="evidence" value="ECO:0007669"/>
    <property type="project" value="TreeGrafter"/>
</dbReference>
<evidence type="ECO:0000256" key="4">
    <source>
        <dbReference type="PROSITE-ProRule" id="PRU00317"/>
    </source>
</evidence>
<feature type="repeat" description="Pumilio" evidence="4">
    <location>
        <begin position="414"/>
        <end position="452"/>
    </location>
</feature>
<keyword evidence="1" id="KW-0677">Repeat</keyword>
<organism evidence="6 7">
    <name type="scientific">Perilla frutescens var. hirtella</name>
    <name type="common">Perilla citriodora</name>
    <name type="synonym">Perilla setoyensis</name>
    <dbReference type="NCBI Taxonomy" id="608512"/>
    <lineage>
        <taxon>Eukaryota</taxon>
        <taxon>Viridiplantae</taxon>
        <taxon>Streptophyta</taxon>
        <taxon>Embryophyta</taxon>
        <taxon>Tracheophyta</taxon>
        <taxon>Spermatophyta</taxon>
        <taxon>Magnoliopsida</taxon>
        <taxon>eudicotyledons</taxon>
        <taxon>Gunneridae</taxon>
        <taxon>Pentapetalae</taxon>
        <taxon>asterids</taxon>
        <taxon>lamiids</taxon>
        <taxon>Lamiales</taxon>
        <taxon>Lamiaceae</taxon>
        <taxon>Nepetoideae</taxon>
        <taxon>Elsholtzieae</taxon>
        <taxon>Perilla</taxon>
    </lineage>
</organism>
<reference evidence="6 7" key="1">
    <citation type="journal article" date="2021" name="Nat. Commun.">
        <title>Incipient diploidization of the medicinal plant Perilla within 10,000 years.</title>
        <authorList>
            <person name="Zhang Y."/>
            <person name="Shen Q."/>
            <person name="Leng L."/>
            <person name="Zhang D."/>
            <person name="Chen S."/>
            <person name="Shi Y."/>
            <person name="Ning Z."/>
            <person name="Chen S."/>
        </authorList>
    </citation>
    <scope>NUCLEOTIDE SEQUENCE [LARGE SCALE GENOMIC DNA]</scope>
    <source>
        <strain evidence="7">cv. PC099</strain>
    </source>
</reference>
<feature type="repeat" description="Pumilio" evidence="4">
    <location>
        <begin position="342"/>
        <end position="377"/>
    </location>
</feature>
<dbReference type="Proteomes" id="UP001190926">
    <property type="component" value="Unassembled WGS sequence"/>
</dbReference>
<dbReference type="PANTHER" id="PTHR12537:SF137">
    <property type="entry name" value="PUMILIO HOMOLOG 16-RELATED"/>
    <property type="match status" value="1"/>
</dbReference>
<proteinExistence type="predicted"/>
<evidence type="ECO:0000256" key="3">
    <source>
        <dbReference type="ARBA" id="ARBA00022884"/>
    </source>
</evidence>
<dbReference type="InterPro" id="IPR033133">
    <property type="entry name" value="PUM-HD"/>
</dbReference>
<dbReference type="GO" id="GO:0006417">
    <property type="term" value="P:regulation of translation"/>
    <property type="evidence" value="ECO:0007669"/>
    <property type="project" value="UniProtKB-KW"/>
</dbReference>
<dbReference type="GO" id="GO:0003729">
    <property type="term" value="F:mRNA binding"/>
    <property type="evidence" value="ECO:0007669"/>
    <property type="project" value="TreeGrafter"/>
</dbReference>
<evidence type="ECO:0000256" key="2">
    <source>
        <dbReference type="ARBA" id="ARBA00022845"/>
    </source>
</evidence>
<dbReference type="InterPro" id="IPR016024">
    <property type="entry name" value="ARM-type_fold"/>
</dbReference>
<keyword evidence="2" id="KW-0810">Translation regulation</keyword>
<keyword evidence="3" id="KW-0694">RNA-binding</keyword>
<dbReference type="EMBL" id="SDAM02000174">
    <property type="protein sequence ID" value="KAH6825664.1"/>
    <property type="molecule type" value="Genomic_DNA"/>
</dbReference>